<keyword evidence="6" id="KW-1185">Reference proteome</keyword>
<dbReference type="CDD" id="cd23767">
    <property type="entry name" value="IQCD"/>
    <property type="match status" value="1"/>
</dbReference>
<dbReference type="Gramene" id="Ma06_t01220.1">
    <property type="protein sequence ID" value="Ma06_p01220.1"/>
    <property type="gene ID" value="Ma06_g01220"/>
</dbReference>
<reference evidence="5" key="2">
    <citation type="submission" date="2021-05" db="UniProtKB">
        <authorList>
            <consortium name="EnsemblPlants"/>
        </authorList>
    </citation>
    <scope>IDENTIFICATION</scope>
    <source>
        <strain evidence="5">subsp. malaccensis</strain>
    </source>
</reference>
<proteinExistence type="inferred from homology"/>
<dbReference type="Pfam" id="PF00612">
    <property type="entry name" value="IQ"/>
    <property type="match status" value="1"/>
</dbReference>
<dbReference type="EnsemblPlants" id="Ma06_t01220.1">
    <property type="protein sequence ID" value="Ma06_p01220.1"/>
    <property type="gene ID" value="Ma06_g01220"/>
</dbReference>
<accession>A0A804JBD6</accession>
<dbReference type="EMBL" id="HG996471">
    <property type="protein sequence ID" value="CAG1844945.1"/>
    <property type="molecule type" value="Genomic_DNA"/>
</dbReference>
<dbReference type="OrthoDB" id="775983at2759"/>
<dbReference type="GO" id="GO:0005516">
    <property type="term" value="F:calmodulin binding"/>
    <property type="evidence" value="ECO:0007669"/>
    <property type="project" value="UniProtKB-KW"/>
</dbReference>
<feature type="region of interest" description="Disordered" evidence="3">
    <location>
        <begin position="303"/>
        <end position="384"/>
    </location>
</feature>
<name>A0A804JBD6_MUSAM</name>
<evidence type="ECO:0000256" key="1">
    <source>
        <dbReference type="ARBA" id="ARBA00022860"/>
    </source>
</evidence>
<dbReference type="KEGG" id="mus:103971082"/>
<evidence type="ECO:0000313" key="4">
    <source>
        <dbReference type="EMBL" id="CAG1844945.1"/>
    </source>
</evidence>
<evidence type="ECO:0000256" key="3">
    <source>
        <dbReference type="SAM" id="MobiDB-lite"/>
    </source>
</evidence>
<comment type="similarity">
    <text evidence="2">Belongs to the IQD family.</text>
</comment>
<dbReference type="Gene3D" id="1.20.5.190">
    <property type="match status" value="1"/>
</dbReference>
<evidence type="ECO:0000313" key="5">
    <source>
        <dbReference type="EnsemblPlants" id="Ma06_p01220.1"/>
    </source>
</evidence>
<feature type="compositionally biased region" description="Low complexity" evidence="3">
    <location>
        <begin position="306"/>
        <end position="336"/>
    </location>
</feature>
<dbReference type="PANTHER" id="PTHR32295:SF216">
    <property type="entry name" value="PROTEIN IQ-DOMAIN 3"/>
    <property type="match status" value="1"/>
</dbReference>
<gene>
    <name evidence="4" type="ORF">GSMUA_147400.1</name>
</gene>
<dbReference type="OMA" id="EHSKHAY"/>
<reference evidence="4" key="1">
    <citation type="submission" date="2021-03" db="EMBL/GenBank/DDBJ databases">
        <authorList>
            <consortium name="Genoscope - CEA"/>
            <person name="William W."/>
        </authorList>
    </citation>
    <scope>NUCLEOTIDE SEQUENCE</scope>
    <source>
        <strain evidence="4">Doubled-haploid Pahang</strain>
    </source>
</reference>
<evidence type="ECO:0000313" key="6">
    <source>
        <dbReference type="Proteomes" id="UP000012960"/>
    </source>
</evidence>
<protein>
    <submittedName>
        <fullName evidence="4">(wild Malaysian banana) hypothetical protein</fullName>
    </submittedName>
</protein>
<dbReference type="Proteomes" id="UP000012960">
    <property type="component" value="Unplaced"/>
</dbReference>
<evidence type="ECO:0000256" key="2">
    <source>
        <dbReference type="ARBA" id="ARBA00024341"/>
    </source>
</evidence>
<keyword evidence="1" id="KW-0112">Calmodulin-binding</keyword>
<dbReference type="PANTHER" id="PTHR32295">
    <property type="entry name" value="IQ-DOMAIN 5-RELATED"/>
    <property type="match status" value="1"/>
</dbReference>
<dbReference type="InterPro" id="IPR000048">
    <property type="entry name" value="IQ_motif_EF-hand-BS"/>
</dbReference>
<dbReference type="PROSITE" id="PS50096">
    <property type="entry name" value="IQ"/>
    <property type="match status" value="1"/>
</dbReference>
<dbReference type="SMART" id="SM00015">
    <property type="entry name" value="IQ"/>
    <property type="match status" value="1"/>
</dbReference>
<organism evidence="5 6">
    <name type="scientific">Musa acuminata subsp. malaccensis</name>
    <name type="common">Wild banana</name>
    <name type="synonym">Musa malaccensis</name>
    <dbReference type="NCBI Taxonomy" id="214687"/>
    <lineage>
        <taxon>Eukaryota</taxon>
        <taxon>Viridiplantae</taxon>
        <taxon>Streptophyta</taxon>
        <taxon>Embryophyta</taxon>
        <taxon>Tracheophyta</taxon>
        <taxon>Spermatophyta</taxon>
        <taxon>Magnoliopsida</taxon>
        <taxon>Liliopsida</taxon>
        <taxon>Zingiberales</taxon>
        <taxon>Musaceae</taxon>
        <taxon>Musa</taxon>
    </lineage>
</organism>
<dbReference type="AlphaFoldDB" id="A0A804JBD6"/>
<sequence>MVREGQWFTAVKRALVPQCCQSDLGRSIGKSKLSDSLLSKELEANAAQPLLSAPVEDVELTAKEDEHSKHAYSVALASAVAAEAAVVAAQAAAEVIRLTTLTTRLTGKSRREIAATKIQAVFRGYLARRSWRALRGLLRLRRLVDKSAVKSQTTNTLQCLQTLARVQTQLHSRRNSMTDQNQALQGHLQRKCGKQPVVKIGEGWNDSAQSKEQAETKLLNKQEAAVRRERALAYAFSHQWKSSTRSLHTQPSNPQWGWGWLAQWMAATPNNSAMEINDRAFTNSSNCNVMAQTRKHRDTSLDFTPSVAQKSSQSSSQESPATPRSKTPSTASTKKSVSPRDGQCSVDSDPRSKPSFQPEQRRRRHSIAGPLMTGGESLVSSPTTPSYMALTKSARARSRFHGTQSYQPETSEKGSISLVKKHLSFPAVAKSNVLSSARTRRHSWPVKIDIASSTEVATKKRV</sequence>